<evidence type="ECO:0000313" key="2">
    <source>
        <dbReference type="EMBL" id="KAI9555189.1"/>
    </source>
</evidence>
<proteinExistence type="predicted"/>
<keyword evidence="3" id="KW-1185">Reference proteome</keyword>
<sequence length="145" mass="16600">MQVTEGKKRNRKVRTVSEKTLPLRAASRTRLAVKVQSGGRRSGSWRLHIFGASKVGRYYLLAGKLTLGENGKENDISGYLHCTLHRKQYDDVVDGWEFADCVEDSKKGPGRRLFSLRRKLTNTKGRNSEKLHPNQWRSPKIRHSP</sequence>
<feature type="region of interest" description="Disordered" evidence="1">
    <location>
        <begin position="122"/>
        <end position="145"/>
    </location>
</feature>
<reference evidence="2 3" key="1">
    <citation type="submission" date="2022-05" db="EMBL/GenBank/DDBJ databases">
        <title>A multi-omics perspective on studying reproductive biology in Daphnia sinensis.</title>
        <authorList>
            <person name="Jia J."/>
        </authorList>
    </citation>
    <scope>NUCLEOTIDE SEQUENCE [LARGE SCALE GENOMIC DNA]</scope>
    <source>
        <strain evidence="2 3">WSL</strain>
    </source>
</reference>
<gene>
    <name evidence="2" type="ORF">GHT06_017704</name>
</gene>
<dbReference type="AlphaFoldDB" id="A0AAD5KM62"/>
<organism evidence="2 3">
    <name type="scientific">Daphnia sinensis</name>
    <dbReference type="NCBI Taxonomy" id="1820382"/>
    <lineage>
        <taxon>Eukaryota</taxon>
        <taxon>Metazoa</taxon>
        <taxon>Ecdysozoa</taxon>
        <taxon>Arthropoda</taxon>
        <taxon>Crustacea</taxon>
        <taxon>Branchiopoda</taxon>
        <taxon>Diplostraca</taxon>
        <taxon>Cladocera</taxon>
        <taxon>Anomopoda</taxon>
        <taxon>Daphniidae</taxon>
        <taxon>Daphnia</taxon>
        <taxon>Daphnia similis group</taxon>
    </lineage>
</organism>
<dbReference type="EMBL" id="WJBH02000007">
    <property type="protein sequence ID" value="KAI9555189.1"/>
    <property type="molecule type" value="Genomic_DNA"/>
</dbReference>
<name>A0AAD5KM62_9CRUS</name>
<protein>
    <submittedName>
        <fullName evidence="2">Uncharacterized protein</fullName>
    </submittedName>
</protein>
<accession>A0AAD5KM62</accession>
<evidence type="ECO:0000313" key="3">
    <source>
        <dbReference type="Proteomes" id="UP000820818"/>
    </source>
</evidence>
<evidence type="ECO:0000256" key="1">
    <source>
        <dbReference type="SAM" id="MobiDB-lite"/>
    </source>
</evidence>
<dbReference type="Proteomes" id="UP000820818">
    <property type="component" value="Linkage Group LG7"/>
</dbReference>
<comment type="caution">
    <text evidence="2">The sequence shown here is derived from an EMBL/GenBank/DDBJ whole genome shotgun (WGS) entry which is preliminary data.</text>
</comment>